<dbReference type="HOGENOM" id="CLU_1986787_0_0_1"/>
<feature type="non-terminal residue" evidence="1">
    <location>
        <position position="126"/>
    </location>
</feature>
<dbReference type="GeneID" id="19124471"/>
<evidence type="ECO:0000313" key="2">
    <source>
        <dbReference type="Proteomes" id="UP000054032"/>
    </source>
</evidence>
<organism evidence="1 2">
    <name type="scientific">Bipolaris oryzae ATCC 44560</name>
    <dbReference type="NCBI Taxonomy" id="930090"/>
    <lineage>
        <taxon>Eukaryota</taxon>
        <taxon>Fungi</taxon>
        <taxon>Dikarya</taxon>
        <taxon>Ascomycota</taxon>
        <taxon>Pezizomycotina</taxon>
        <taxon>Dothideomycetes</taxon>
        <taxon>Pleosporomycetidae</taxon>
        <taxon>Pleosporales</taxon>
        <taxon>Pleosporineae</taxon>
        <taxon>Pleosporaceae</taxon>
        <taxon>Bipolaris</taxon>
    </lineage>
</organism>
<keyword evidence="2" id="KW-1185">Reference proteome</keyword>
<dbReference type="KEGG" id="bor:COCMIDRAFT_50240"/>
<dbReference type="EMBL" id="KI963953">
    <property type="protein sequence ID" value="EUC47379.1"/>
    <property type="molecule type" value="Genomic_DNA"/>
</dbReference>
<evidence type="ECO:0000313" key="1">
    <source>
        <dbReference type="EMBL" id="EUC47379.1"/>
    </source>
</evidence>
<gene>
    <name evidence="1" type="ORF">COCMIDRAFT_50240</name>
</gene>
<reference evidence="1 2" key="1">
    <citation type="journal article" date="2013" name="PLoS Genet.">
        <title>Comparative genome structure, secondary metabolite, and effector coding capacity across Cochliobolus pathogens.</title>
        <authorList>
            <person name="Condon B.J."/>
            <person name="Leng Y."/>
            <person name="Wu D."/>
            <person name="Bushley K.E."/>
            <person name="Ohm R.A."/>
            <person name="Otillar R."/>
            <person name="Martin J."/>
            <person name="Schackwitz W."/>
            <person name="Grimwood J."/>
            <person name="MohdZainudin N."/>
            <person name="Xue C."/>
            <person name="Wang R."/>
            <person name="Manning V.A."/>
            <person name="Dhillon B."/>
            <person name="Tu Z.J."/>
            <person name="Steffenson B.J."/>
            <person name="Salamov A."/>
            <person name="Sun H."/>
            <person name="Lowry S."/>
            <person name="LaButti K."/>
            <person name="Han J."/>
            <person name="Copeland A."/>
            <person name="Lindquist E."/>
            <person name="Barry K."/>
            <person name="Schmutz J."/>
            <person name="Baker S.E."/>
            <person name="Ciuffetti L.M."/>
            <person name="Grigoriev I.V."/>
            <person name="Zhong S."/>
            <person name="Turgeon B.G."/>
        </authorList>
    </citation>
    <scope>NUCLEOTIDE SEQUENCE [LARGE SCALE GENOMIC DNA]</scope>
    <source>
        <strain evidence="1 2">ATCC 44560</strain>
    </source>
</reference>
<proteinExistence type="predicted"/>
<feature type="non-terminal residue" evidence="1">
    <location>
        <position position="1"/>
    </location>
</feature>
<protein>
    <submittedName>
        <fullName evidence="1">Uncharacterized protein</fullName>
    </submittedName>
</protein>
<accession>W6ZIX9</accession>
<dbReference type="OrthoDB" id="654211at2759"/>
<name>W6ZIX9_COCMI</name>
<sequence length="126" mass="14313">QHQSTARVCLWHASKIYSSLRSIPYPAYYFSLSLPIAVSYILLYDQILQGPAPQGDLLRLDKIVKKSDLEVWTSCAQDVRVHITGIGTLENSESIYGLLVDVEKMLRSQRPWQRIARALACCFSQI</sequence>
<dbReference type="Proteomes" id="UP000054032">
    <property type="component" value="Unassembled WGS sequence"/>
</dbReference>
<dbReference type="RefSeq" id="XP_007686102.1">
    <property type="nucleotide sequence ID" value="XM_007687912.1"/>
</dbReference>
<dbReference type="AlphaFoldDB" id="W6ZIX9"/>